<dbReference type="OrthoDB" id="28032at10239"/>
<dbReference type="RefSeq" id="YP_009292412.1">
    <property type="nucleotide sequence ID" value="NC_031122.1"/>
</dbReference>
<dbReference type="KEGG" id="vg:29068927"/>
<organism evidence="2 3">
    <name type="scientific">Gordonia phage Eyre</name>
    <dbReference type="NCBI Taxonomy" id="1887646"/>
    <lineage>
        <taxon>Viruses</taxon>
        <taxon>Duplodnaviria</taxon>
        <taxon>Heunggongvirae</taxon>
        <taxon>Uroviricota</taxon>
        <taxon>Caudoviricetes</taxon>
        <taxon>Eyrevirus</taxon>
        <taxon>Eyrevirus eyre</taxon>
    </lineage>
</organism>
<feature type="compositionally biased region" description="Basic and acidic residues" evidence="1">
    <location>
        <begin position="10"/>
        <end position="25"/>
    </location>
</feature>
<gene>
    <name evidence="2" type="primary">21</name>
    <name evidence="2" type="ORF">SEA_EYRE_21</name>
</gene>
<keyword evidence="3" id="KW-1185">Reference proteome</keyword>
<dbReference type="EMBL" id="KX557277">
    <property type="protein sequence ID" value="AOE44301.1"/>
    <property type="molecule type" value="Genomic_DNA"/>
</dbReference>
<evidence type="ECO:0000256" key="1">
    <source>
        <dbReference type="SAM" id="MobiDB-lite"/>
    </source>
</evidence>
<reference evidence="3" key="1">
    <citation type="submission" date="2016-07" db="EMBL/GenBank/DDBJ databases">
        <authorList>
            <person name="Florea S."/>
            <person name="Webb J.S."/>
            <person name="Jaromczyk J."/>
            <person name="Schardl C.L."/>
        </authorList>
    </citation>
    <scope>NUCLEOTIDE SEQUENCE [LARGE SCALE GENOMIC DNA]</scope>
</reference>
<evidence type="ECO:0000313" key="2">
    <source>
        <dbReference type="EMBL" id="AOE44301.1"/>
    </source>
</evidence>
<accession>A0A1B3AZY8</accession>
<dbReference type="Proteomes" id="UP000201149">
    <property type="component" value="Segment"/>
</dbReference>
<name>A0A1B3AZY8_9CAUD</name>
<dbReference type="GeneID" id="29068927"/>
<dbReference type="InterPro" id="IPR056037">
    <property type="entry name" value="DUF7620"/>
</dbReference>
<proteinExistence type="predicted"/>
<evidence type="ECO:0000313" key="3">
    <source>
        <dbReference type="Proteomes" id="UP000201149"/>
    </source>
</evidence>
<sequence>MMRWPWRRHREPDSSDQARAETERLHAQRDEVEWLAQEGRRQTARNHFGEGVEVAMRRRYA</sequence>
<protein>
    <submittedName>
        <fullName evidence="2">Uncharacterized protein</fullName>
    </submittedName>
</protein>
<dbReference type="Pfam" id="PF24596">
    <property type="entry name" value="DUF7620"/>
    <property type="match status" value="1"/>
</dbReference>
<feature type="region of interest" description="Disordered" evidence="1">
    <location>
        <begin position="1"/>
        <end position="25"/>
    </location>
</feature>